<comment type="subcellular location">
    <subcellularLocation>
        <location evidence="1">Membrane</location>
        <topology evidence="1">Multi-pass membrane protein</topology>
    </subcellularLocation>
</comment>
<feature type="transmembrane region" description="Helical" evidence="6">
    <location>
        <begin position="290"/>
        <end position="310"/>
    </location>
</feature>
<keyword evidence="3 6" id="KW-0812">Transmembrane</keyword>
<dbReference type="Pfam" id="PF01544">
    <property type="entry name" value="CorA"/>
    <property type="match status" value="1"/>
</dbReference>
<evidence type="ECO:0000256" key="4">
    <source>
        <dbReference type="ARBA" id="ARBA00022989"/>
    </source>
</evidence>
<dbReference type="GO" id="GO:0016020">
    <property type="term" value="C:membrane"/>
    <property type="evidence" value="ECO:0007669"/>
    <property type="project" value="UniProtKB-SubCell"/>
</dbReference>
<evidence type="ECO:0000313" key="8">
    <source>
        <dbReference type="Proteomes" id="UP000595224"/>
    </source>
</evidence>
<feature type="transmembrane region" description="Helical" evidence="6">
    <location>
        <begin position="261"/>
        <end position="278"/>
    </location>
</feature>
<dbReference type="Gene3D" id="1.20.58.340">
    <property type="entry name" value="Magnesium transport protein CorA, transmembrane region"/>
    <property type="match status" value="2"/>
</dbReference>
<keyword evidence="8" id="KW-1185">Reference proteome</keyword>
<comment type="similarity">
    <text evidence="2">Belongs to the CorA metal ion transporter (MIT) (TC 1.A.35) family.</text>
</comment>
<evidence type="ECO:0000313" key="7">
    <source>
        <dbReference type="EMBL" id="QQA01457.1"/>
    </source>
</evidence>
<proteinExistence type="inferred from homology"/>
<dbReference type="RefSeq" id="WP_198442984.1">
    <property type="nucleotide sequence ID" value="NZ_CBCSHE010000012.1"/>
</dbReference>
<keyword evidence="4 6" id="KW-1133">Transmembrane helix</keyword>
<dbReference type="CDD" id="cd12827">
    <property type="entry name" value="EcCorA_ZntB-like_u2"/>
    <property type="match status" value="1"/>
</dbReference>
<dbReference type="SUPFAM" id="SSF143865">
    <property type="entry name" value="CorA soluble domain-like"/>
    <property type="match status" value="1"/>
</dbReference>
<keyword evidence="5 6" id="KW-0472">Membrane</keyword>
<dbReference type="InterPro" id="IPR047199">
    <property type="entry name" value="CorA-like"/>
</dbReference>
<evidence type="ECO:0000256" key="6">
    <source>
        <dbReference type="SAM" id="Phobius"/>
    </source>
</evidence>
<evidence type="ECO:0000256" key="1">
    <source>
        <dbReference type="ARBA" id="ARBA00004141"/>
    </source>
</evidence>
<dbReference type="Gene3D" id="3.30.460.20">
    <property type="entry name" value="CorA soluble domain-like"/>
    <property type="match status" value="1"/>
</dbReference>
<dbReference type="InterPro" id="IPR045861">
    <property type="entry name" value="CorA_cytoplasmic_dom"/>
</dbReference>
<dbReference type="InterPro" id="IPR045863">
    <property type="entry name" value="CorA_TM1_TM2"/>
</dbReference>
<dbReference type="SUPFAM" id="SSF144083">
    <property type="entry name" value="Magnesium transport protein CorA, transmembrane region"/>
    <property type="match status" value="1"/>
</dbReference>
<evidence type="ECO:0000256" key="3">
    <source>
        <dbReference type="ARBA" id="ARBA00022692"/>
    </source>
</evidence>
<dbReference type="EMBL" id="CP064936">
    <property type="protein sequence ID" value="QQA01457.1"/>
    <property type="molecule type" value="Genomic_DNA"/>
</dbReference>
<protein>
    <submittedName>
        <fullName evidence="7">Magnesium transporter CorA family protein</fullName>
    </submittedName>
</protein>
<organism evidence="7 8">
    <name type="scientific">Treponema peruense</name>
    <dbReference type="NCBI Taxonomy" id="2787628"/>
    <lineage>
        <taxon>Bacteria</taxon>
        <taxon>Pseudomonadati</taxon>
        <taxon>Spirochaetota</taxon>
        <taxon>Spirochaetia</taxon>
        <taxon>Spirochaetales</taxon>
        <taxon>Treponemataceae</taxon>
        <taxon>Treponema</taxon>
    </lineage>
</organism>
<name>A0A7T3REC5_9SPIR</name>
<dbReference type="KEGG" id="tper:IWA51_02235"/>
<evidence type="ECO:0000256" key="5">
    <source>
        <dbReference type="ARBA" id="ARBA00023136"/>
    </source>
</evidence>
<dbReference type="AlphaFoldDB" id="A0A7T3REC5"/>
<evidence type="ECO:0000256" key="2">
    <source>
        <dbReference type="ARBA" id="ARBA00009765"/>
    </source>
</evidence>
<gene>
    <name evidence="7" type="ORF">IWA51_02235</name>
</gene>
<reference evidence="7 8" key="1">
    <citation type="submission" date="2020-11" db="EMBL/GenBank/DDBJ databases">
        <title>Treponema Peruensis nv. sp., first commensal Treponema isolated from human feces.</title>
        <authorList>
            <person name="Belkhou C."/>
            <person name="Raes J."/>
        </authorList>
    </citation>
    <scope>NUCLEOTIDE SEQUENCE [LARGE SCALE GENOMIC DNA]</scope>
    <source>
        <strain evidence="7 8">RCC2812</strain>
    </source>
</reference>
<accession>A0A7T3REC5</accession>
<dbReference type="PANTHER" id="PTHR47891:SF2">
    <property type="entry name" value="MAGNESIUM AND COBALT TRANSPORTER"/>
    <property type="match status" value="1"/>
</dbReference>
<dbReference type="GO" id="GO:0046873">
    <property type="term" value="F:metal ion transmembrane transporter activity"/>
    <property type="evidence" value="ECO:0007669"/>
    <property type="project" value="InterPro"/>
</dbReference>
<dbReference type="InterPro" id="IPR002523">
    <property type="entry name" value="MgTranspt_CorA/ZnTranspt_ZntB"/>
</dbReference>
<dbReference type="Proteomes" id="UP000595224">
    <property type="component" value="Chromosome"/>
</dbReference>
<dbReference type="PANTHER" id="PTHR47891">
    <property type="entry name" value="TRANSPORTER-RELATED"/>
    <property type="match status" value="1"/>
</dbReference>
<sequence>MITFWQQEEGKLVRKDDNELDTSKNTWVDARSVTRDDIRTLEELYKIDPENILDILDPDELSRIEHNDETGYTLTIIRLPVFSPADDVSYFTAPLGIITFDKFFITICWTDCEVLKDFAANRIRELSLNDFPAFTIRFMARADITFLRYLKELNRRSTTIQNEMLRSVQNHELIQLLNIQKSLVFFTTSLKSNQMLLEKLRKTKIIKLDEEDQDWIDDVEIDNRQALEMADTYTNIMTGMNDAFASVLSNNLNIVMKTMTAWNLVLMLPTFVTSYFGINVPLPWAESKWVGAVAIAGMCVLTAAMGYVFFMKRNLTPSAETRKHTSFKIRRAERKQRRYLKRQEKLAERMK</sequence>